<sequence>MSSSSHSTHSSSNVVGVHYRVGKKIGEGSFGIIYEGNQQVAIKFEPRKSDAPQLRDEYRTYKILAGSTGIPNAFYFGQEGLHNILCIDLLGPSLEDLFDMCGRKFTIKTVVMVAKQMLCRIQTIHEKNLIYRDIKPDNFLVGRPHTKHANLVHVVDFGMAKQYRDPKTKQHIPYRERKSLSGTARYMSINTHLGREQSRRDDLEAMGHVFMYFLRGGLPWQGLKAATNKQKYEKIGEKKQSTPIKELCEGFPEEFGIYLNYVRKLSFEETPDYDFLRDLFTKALKSMNEVEDGIYDWMLLNNGKGWESEVDGMGDIYADNHIQSASQQYSSNPLHPSGHHHDRHGRDPQSQRQHGKLQQPGALVHSNSKLKHKQSHSRGQGGGTGEQDLLRDHAYNRAAPNNGNLRAEDGQNADGSQKKRGFWEKLIGVITCKLAAYRISPLSDISTLSVFAFDSLEENIQETSVTTNRLDQELTDMIKDVETFKRLHRLQHQPAGEVPKAPRRPHETYVSSNKLKITMYNMPEAGVVQDQGTSASAVSKKKSTKRKRKTLYNPSSRRVRQDTNLLQDVFCWHDQRQVRLTSKQMTFFPESGLTDSFVHITERHLIEALYANPNMPLVFGEKAEDALNHLTDHPGDLMYRLFFSPRLKYLGSTVLTSPDEDCAATAAKLPDACAIFTSQEIIEDLLPDPDYVIVGIDLGIYSTVTATVIDTRTPGILKNVSVSQGSQRHCRMTYLSGLQRAKRGKTIAVQLQDDEHPKARNIEELESTTTPVSCSVPINEAQGPSWLLLSQSLLDHVQSLLLVQEHLRSFYTSRMFKIKGYHRKTALKATLNRAVDRIIAASGLTEKWDPDKGPRPIFVVGDGNFGSSKGPILHQQFAQAMNMIVVCVDEFRTSKTCCHCESVCDEQGRSLKCPGCGFQRDRYHSAATNMARAVPCSSGKDASLTSSVEIMTWSPVSFHNHKHTPKRHVEWLHCLSDSIGKALIAHERRAAPARSALKAAVADFIICQLSIHWLGRLNMIGNKNIPKVILGTMTFGLESTSLATSAVRVRGTKDIKLFLDKFHAYGHVELDTARIYCNGDTELALGQLPTEDFKIATKVWPTIPKAHDSENIKRIFRESLTALKAKKVDILYLHAPDYTTPFEETVQAVNELYQEGLFERFGLSNFAAWQVTLIHQLCKQNGYVLPTVYQGMYNAITRDAVRELFPCLKALNIAFYAYNPIAGGLLSGKYKFEENEGEGGRFDTKTGFGKIYRERYWNTLFFDAVKKLETITKEHNLTLLESSLRWMSHHSGLGPDDGVIIGASSLHHLDENLKDLAKGPLPKEVVDAFDDAWEYVKVACPSYFKTAESAGSITAANLDSK</sequence>
<evidence type="ECO:0000259" key="12">
    <source>
        <dbReference type="PROSITE" id="PS50011"/>
    </source>
</evidence>
<dbReference type="EC" id="2.7.11.1" evidence="2"/>
<evidence type="ECO:0000313" key="14">
    <source>
        <dbReference type="Proteomes" id="UP000717515"/>
    </source>
</evidence>
<name>A0A9P8A2A2_MORAP</name>
<dbReference type="InterPro" id="IPR008271">
    <property type="entry name" value="Ser/Thr_kinase_AS"/>
</dbReference>
<evidence type="ECO:0000256" key="8">
    <source>
        <dbReference type="ARBA" id="ARBA00023125"/>
    </source>
</evidence>
<evidence type="ECO:0000256" key="11">
    <source>
        <dbReference type="SAM" id="MobiDB-lite"/>
    </source>
</evidence>
<dbReference type="PANTHER" id="PTHR11909">
    <property type="entry name" value="CASEIN KINASE-RELATED"/>
    <property type="match status" value="1"/>
</dbReference>
<dbReference type="Gene3D" id="1.10.510.10">
    <property type="entry name" value="Transferase(Phosphotransferase) domain 1"/>
    <property type="match status" value="1"/>
</dbReference>
<organism evidence="13 14">
    <name type="scientific">Mortierella alpina</name>
    <name type="common">Oleaginous fungus</name>
    <name type="synonym">Mortierella renispora</name>
    <dbReference type="NCBI Taxonomy" id="64518"/>
    <lineage>
        <taxon>Eukaryota</taxon>
        <taxon>Fungi</taxon>
        <taxon>Fungi incertae sedis</taxon>
        <taxon>Mucoromycota</taxon>
        <taxon>Mortierellomycotina</taxon>
        <taxon>Mortierellomycetes</taxon>
        <taxon>Mortierellales</taxon>
        <taxon>Mortierellaceae</taxon>
        <taxon>Mortierella</taxon>
    </lineage>
</organism>
<accession>A0A9P8A2A2</accession>
<feature type="region of interest" description="Disordered" evidence="11">
    <location>
        <begin position="530"/>
        <end position="557"/>
    </location>
</feature>
<gene>
    <name evidence="13" type="ORF">KVV02_008843</name>
</gene>
<evidence type="ECO:0000256" key="4">
    <source>
        <dbReference type="ARBA" id="ARBA00022679"/>
    </source>
</evidence>
<comment type="catalytic activity">
    <reaction evidence="10">
        <text>L-seryl-[protein] + ATP = O-phospho-L-seryl-[protein] + ADP + H(+)</text>
        <dbReference type="Rhea" id="RHEA:17989"/>
        <dbReference type="Rhea" id="RHEA-COMP:9863"/>
        <dbReference type="Rhea" id="RHEA-COMP:11604"/>
        <dbReference type="ChEBI" id="CHEBI:15378"/>
        <dbReference type="ChEBI" id="CHEBI:29999"/>
        <dbReference type="ChEBI" id="CHEBI:30616"/>
        <dbReference type="ChEBI" id="CHEBI:83421"/>
        <dbReference type="ChEBI" id="CHEBI:456216"/>
        <dbReference type="EC" id="2.7.11.1"/>
    </reaction>
</comment>
<dbReference type="Pfam" id="PF00248">
    <property type="entry name" value="Aldo_ket_red"/>
    <property type="match status" value="1"/>
</dbReference>
<evidence type="ECO:0000256" key="2">
    <source>
        <dbReference type="ARBA" id="ARBA00012513"/>
    </source>
</evidence>
<keyword evidence="3" id="KW-0723">Serine/threonine-protein kinase</keyword>
<dbReference type="SUPFAM" id="SSF51430">
    <property type="entry name" value="NAD(P)-linked oxidoreductase"/>
    <property type="match status" value="1"/>
</dbReference>
<feature type="region of interest" description="Disordered" evidence="11">
    <location>
        <begin position="328"/>
        <end position="417"/>
    </location>
</feature>
<dbReference type="Pfam" id="PF00069">
    <property type="entry name" value="Pkinase"/>
    <property type="match status" value="1"/>
</dbReference>
<dbReference type="InterPro" id="IPR000719">
    <property type="entry name" value="Prot_kinase_dom"/>
</dbReference>
<dbReference type="InterPro" id="IPR010095">
    <property type="entry name" value="Cas12f1-like_TNB"/>
</dbReference>
<dbReference type="InterPro" id="IPR023210">
    <property type="entry name" value="NADP_OxRdtase_dom"/>
</dbReference>
<proteinExistence type="inferred from homology"/>
<evidence type="ECO:0000256" key="3">
    <source>
        <dbReference type="ARBA" id="ARBA00022527"/>
    </source>
</evidence>
<dbReference type="SMART" id="SM00220">
    <property type="entry name" value="S_TKc"/>
    <property type="match status" value="1"/>
</dbReference>
<dbReference type="Proteomes" id="UP000717515">
    <property type="component" value="Unassembled WGS sequence"/>
</dbReference>
<dbReference type="GO" id="GO:0005524">
    <property type="term" value="F:ATP binding"/>
    <property type="evidence" value="ECO:0007669"/>
    <property type="project" value="UniProtKB-KW"/>
</dbReference>
<dbReference type="InterPro" id="IPR036812">
    <property type="entry name" value="NAD(P)_OxRdtase_dom_sf"/>
</dbReference>
<evidence type="ECO:0000256" key="1">
    <source>
        <dbReference type="ARBA" id="ARBA00005926"/>
    </source>
</evidence>
<dbReference type="CDD" id="cd19075">
    <property type="entry name" value="AKR_AKR7A1-5"/>
    <property type="match status" value="1"/>
</dbReference>
<keyword evidence="7" id="KW-0067">ATP-binding</keyword>
<dbReference type="GO" id="GO:0004674">
    <property type="term" value="F:protein serine/threonine kinase activity"/>
    <property type="evidence" value="ECO:0007669"/>
    <property type="project" value="UniProtKB-KW"/>
</dbReference>
<dbReference type="Pfam" id="PF07282">
    <property type="entry name" value="Cas12f1-like_TNB"/>
    <property type="match status" value="1"/>
</dbReference>
<dbReference type="GO" id="GO:0003677">
    <property type="term" value="F:DNA binding"/>
    <property type="evidence" value="ECO:0007669"/>
    <property type="project" value="UniProtKB-KW"/>
</dbReference>
<dbReference type="CDD" id="cd14127">
    <property type="entry name" value="STKc_CK1_fungal"/>
    <property type="match status" value="1"/>
</dbReference>
<comment type="caution">
    <text evidence="13">The sequence shown here is derived from an EMBL/GenBank/DDBJ whole genome shotgun (WGS) entry which is preliminary data.</text>
</comment>
<dbReference type="InterPro" id="IPR050235">
    <property type="entry name" value="CK1_Ser-Thr_kinase"/>
</dbReference>
<evidence type="ECO:0000256" key="5">
    <source>
        <dbReference type="ARBA" id="ARBA00022741"/>
    </source>
</evidence>
<comment type="catalytic activity">
    <reaction evidence="9">
        <text>L-threonyl-[protein] + ATP = O-phospho-L-threonyl-[protein] + ADP + H(+)</text>
        <dbReference type="Rhea" id="RHEA:46608"/>
        <dbReference type="Rhea" id="RHEA-COMP:11060"/>
        <dbReference type="Rhea" id="RHEA-COMP:11605"/>
        <dbReference type="ChEBI" id="CHEBI:15378"/>
        <dbReference type="ChEBI" id="CHEBI:30013"/>
        <dbReference type="ChEBI" id="CHEBI:30616"/>
        <dbReference type="ChEBI" id="CHEBI:61977"/>
        <dbReference type="ChEBI" id="CHEBI:456216"/>
        <dbReference type="EC" id="2.7.11.1"/>
    </reaction>
</comment>
<comment type="similarity">
    <text evidence="1">Belongs to the protein kinase superfamily. CK1 Ser/Thr protein kinase family. Casein kinase I subfamily.</text>
</comment>
<dbReference type="Gene3D" id="3.20.20.100">
    <property type="entry name" value="NADP-dependent oxidoreductase domain"/>
    <property type="match status" value="1"/>
</dbReference>
<reference evidence="13" key="1">
    <citation type="submission" date="2021-07" db="EMBL/GenBank/DDBJ databases">
        <title>Draft genome of Mortierella alpina, strain LL118, isolated from an aspen leaf litter sample.</title>
        <authorList>
            <person name="Yang S."/>
            <person name="Vinatzer B.A."/>
        </authorList>
    </citation>
    <scope>NUCLEOTIDE SEQUENCE</scope>
    <source>
        <strain evidence="13">LL118</strain>
    </source>
</reference>
<keyword evidence="5" id="KW-0547">Nucleotide-binding</keyword>
<evidence type="ECO:0000256" key="6">
    <source>
        <dbReference type="ARBA" id="ARBA00022777"/>
    </source>
</evidence>
<evidence type="ECO:0000313" key="13">
    <source>
        <dbReference type="EMBL" id="KAG9323443.1"/>
    </source>
</evidence>
<dbReference type="EMBL" id="JAIFTL010000101">
    <property type="protein sequence ID" value="KAG9323443.1"/>
    <property type="molecule type" value="Genomic_DNA"/>
</dbReference>
<evidence type="ECO:0000256" key="7">
    <source>
        <dbReference type="ARBA" id="ARBA00022840"/>
    </source>
</evidence>
<keyword evidence="4" id="KW-0808">Transferase</keyword>
<feature type="domain" description="Protein kinase" evidence="12">
    <location>
        <begin position="19"/>
        <end position="276"/>
    </location>
</feature>
<evidence type="ECO:0000256" key="10">
    <source>
        <dbReference type="ARBA" id="ARBA00048679"/>
    </source>
</evidence>
<dbReference type="SUPFAM" id="SSF56112">
    <property type="entry name" value="Protein kinase-like (PK-like)"/>
    <property type="match status" value="1"/>
</dbReference>
<dbReference type="PROSITE" id="PS00108">
    <property type="entry name" value="PROTEIN_KINASE_ST"/>
    <property type="match status" value="1"/>
</dbReference>
<dbReference type="GO" id="GO:0005773">
    <property type="term" value="C:vacuole"/>
    <property type="evidence" value="ECO:0007669"/>
    <property type="project" value="UniProtKB-ARBA"/>
</dbReference>
<feature type="compositionally biased region" description="Basic residues" evidence="11">
    <location>
        <begin position="539"/>
        <end position="550"/>
    </location>
</feature>
<protein>
    <recommendedName>
        <fullName evidence="2">non-specific serine/threonine protein kinase</fullName>
        <ecNumber evidence="2">2.7.11.1</ecNumber>
    </recommendedName>
</protein>
<keyword evidence="8" id="KW-0238">DNA-binding</keyword>
<dbReference type="PROSITE" id="PS50011">
    <property type="entry name" value="PROTEIN_KINASE_DOM"/>
    <property type="match status" value="1"/>
</dbReference>
<dbReference type="InterPro" id="IPR011009">
    <property type="entry name" value="Kinase-like_dom_sf"/>
</dbReference>
<dbReference type="FunFam" id="1.10.510.10:FF:000160">
    <property type="entry name" value="Casein kinase I 1"/>
    <property type="match status" value="1"/>
</dbReference>
<evidence type="ECO:0000256" key="9">
    <source>
        <dbReference type="ARBA" id="ARBA00047899"/>
    </source>
</evidence>
<keyword evidence="6" id="KW-0418">Kinase</keyword>